<dbReference type="PROSITE" id="PS51257">
    <property type="entry name" value="PROKAR_LIPOPROTEIN"/>
    <property type="match status" value="1"/>
</dbReference>
<dbReference type="AlphaFoldDB" id="A0A921G0X9"/>
<evidence type="ECO:0000313" key="2">
    <source>
        <dbReference type="EMBL" id="HJF32993.1"/>
    </source>
</evidence>
<gene>
    <name evidence="2" type="ORF">K8V56_14625</name>
</gene>
<feature type="chain" id="PRO_5037711072" description="Lipoprotein" evidence="1">
    <location>
        <begin position="26"/>
        <end position="298"/>
    </location>
</feature>
<keyword evidence="1" id="KW-0732">Signal</keyword>
<sequence>MNNKKYSYIISALCMLLLTSGCAMKSESEAPEAQPSETNQDNTTKVEDALADSGNEILIVIDQTPKPIEGNSFDFVVKQVPEGFALAEIQWISKDNLIVNSVQDAIEHGANGEDGFYISGDGQFSGFIYPDTMKGEEGQVVFLFKDSEGNELTWKKKLTLSPSANSQEGSKNENAIEIPQDTLEQYMRSIANQDAAKLVELYGGSYQGLINLFPETDTNDKLKLIDQYLKLLPRISLNEILEQNIVSKDEYKFVITLKQEDGTLFHTREFDAITEKFTYTVKRVDGKLKIMELPPYQS</sequence>
<proteinExistence type="predicted"/>
<evidence type="ECO:0000256" key="1">
    <source>
        <dbReference type="SAM" id="SignalP"/>
    </source>
</evidence>
<dbReference type="EMBL" id="DYWT01000234">
    <property type="protein sequence ID" value="HJF32993.1"/>
    <property type="molecule type" value="Genomic_DNA"/>
</dbReference>
<name>A0A921G0X9_SPOPS</name>
<reference evidence="2" key="2">
    <citation type="submission" date="2021-09" db="EMBL/GenBank/DDBJ databases">
        <authorList>
            <person name="Gilroy R."/>
        </authorList>
    </citation>
    <scope>NUCLEOTIDE SEQUENCE</scope>
    <source>
        <strain evidence="2">CHK171-7178</strain>
    </source>
</reference>
<reference evidence="2" key="1">
    <citation type="journal article" date="2021" name="PeerJ">
        <title>Extensive microbial diversity within the chicken gut microbiome revealed by metagenomics and culture.</title>
        <authorList>
            <person name="Gilroy R."/>
            <person name="Ravi A."/>
            <person name="Getino M."/>
            <person name="Pursley I."/>
            <person name="Horton D.L."/>
            <person name="Alikhan N.F."/>
            <person name="Baker D."/>
            <person name="Gharbi K."/>
            <person name="Hall N."/>
            <person name="Watson M."/>
            <person name="Adriaenssens E.M."/>
            <person name="Foster-Nyarko E."/>
            <person name="Jarju S."/>
            <person name="Secka A."/>
            <person name="Antonio M."/>
            <person name="Oren A."/>
            <person name="Chaudhuri R.R."/>
            <person name="La Ragione R."/>
            <person name="Hildebrand F."/>
            <person name="Pallen M.J."/>
        </authorList>
    </citation>
    <scope>NUCLEOTIDE SEQUENCE</scope>
    <source>
        <strain evidence="2">CHK171-7178</strain>
    </source>
</reference>
<feature type="signal peptide" evidence="1">
    <location>
        <begin position="1"/>
        <end position="25"/>
    </location>
</feature>
<evidence type="ECO:0000313" key="3">
    <source>
        <dbReference type="Proteomes" id="UP000698173"/>
    </source>
</evidence>
<evidence type="ECO:0008006" key="4">
    <source>
        <dbReference type="Google" id="ProtNLM"/>
    </source>
</evidence>
<accession>A0A921G0X9</accession>
<dbReference type="Proteomes" id="UP000698173">
    <property type="component" value="Unassembled WGS sequence"/>
</dbReference>
<organism evidence="2 3">
    <name type="scientific">Sporosarcina psychrophila</name>
    <name type="common">Bacillus psychrophilus</name>
    <dbReference type="NCBI Taxonomy" id="1476"/>
    <lineage>
        <taxon>Bacteria</taxon>
        <taxon>Bacillati</taxon>
        <taxon>Bacillota</taxon>
        <taxon>Bacilli</taxon>
        <taxon>Bacillales</taxon>
        <taxon>Caryophanaceae</taxon>
        <taxon>Sporosarcina</taxon>
    </lineage>
</organism>
<protein>
    <recommendedName>
        <fullName evidence="4">Lipoprotein</fullName>
    </recommendedName>
</protein>
<comment type="caution">
    <text evidence="2">The sequence shown here is derived from an EMBL/GenBank/DDBJ whole genome shotgun (WGS) entry which is preliminary data.</text>
</comment>